<dbReference type="EMBL" id="HBGN01023763">
    <property type="protein sequence ID" value="CAD9338294.1"/>
    <property type="molecule type" value="Transcribed_RNA"/>
</dbReference>
<sequence>MSEKRSTNQSVPFEPCLFPMCHEHICGDHESRAEFLHNILNTPQSNGHWIKEGRNNKRRLISDASEVPTFLPRDNPRHISQSLDLLVNAISDECASIPEDHFFLASPGSLKRSRTHANPAPNHGNRQIVVPALDGRCVSSINHYLESSDVGLMQYVSSRSSPTGDDFFLVNPRSLLGFQCASPVQSRRSNGTLFGRQS</sequence>
<proteinExistence type="predicted"/>
<accession>A0A7S1ZGF7</accession>
<name>A0A7S1ZGF7_9STRA</name>
<evidence type="ECO:0000313" key="1">
    <source>
        <dbReference type="EMBL" id="CAD9338294.1"/>
    </source>
</evidence>
<protein>
    <submittedName>
        <fullName evidence="1">Uncharacterized protein</fullName>
    </submittedName>
</protein>
<gene>
    <name evidence="1" type="ORF">DBRI1063_LOCUS15195</name>
</gene>
<dbReference type="AlphaFoldDB" id="A0A7S1ZGF7"/>
<organism evidence="1">
    <name type="scientific">Ditylum brightwellii</name>
    <dbReference type="NCBI Taxonomy" id="49249"/>
    <lineage>
        <taxon>Eukaryota</taxon>
        <taxon>Sar</taxon>
        <taxon>Stramenopiles</taxon>
        <taxon>Ochrophyta</taxon>
        <taxon>Bacillariophyta</taxon>
        <taxon>Mediophyceae</taxon>
        <taxon>Lithodesmiophycidae</taxon>
        <taxon>Lithodesmiales</taxon>
        <taxon>Lithodesmiaceae</taxon>
        <taxon>Ditylum</taxon>
    </lineage>
</organism>
<reference evidence="1" key="1">
    <citation type="submission" date="2021-01" db="EMBL/GenBank/DDBJ databases">
        <authorList>
            <person name="Corre E."/>
            <person name="Pelletier E."/>
            <person name="Niang G."/>
            <person name="Scheremetjew M."/>
            <person name="Finn R."/>
            <person name="Kale V."/>
            <person name="Holt S."/>
            <person name="Cochrane G."/>
            <person name="Meng A."/>
            <person name="Brown T."/>
            <person name="Cohen L."/>
        </authorList>
    </citation>
    <scope>NUCLEOTIDE SEQUENCE</scope>
    <source>
        <strain evidence="1">Pop2</strain>
    </source>
</reference>